<gene>
    <name evidence="1" type="ORF">COX05_00780</name>
</gene>
<dbReference type="SUPFAM" id="SSF53335">
    <property type="entry name" value="S-adenosyl-L-methionine-dependent methyltransferases"/>
    <property type="match status" value="1"/>
</dbReference>
<reference evidence="1 2" key="1">
    <citation type="submission" date="2017-09" db="EMBL/GenBank/DDBJ databases">
        <title>Depth-based differentiation of microbial function through sediment-hosted aquifers and enrichment of novel symbionts in the deep terrestrial subsurface.</title>
        <authorList>
            <person name="Probst A.J."/>
            <person name="Ladd B."/>
            <person name="Jarett J.K."/>
            <person name="Geller-Mcgrath D.E."/>
            <person name="Sieber C.M."/>
            <person name="Emerson J.B."/>
            <person name="Anantharaman K."/>
            <person name="Thomas B.C."/>
            <person name="Malmstrom R."/>
            <person name="Stieglmeier M."/>
            <person name="Klingl A."/>
            <person name="Woyke T."/>
            <person name="Ryan C.M."/>
            <person name="Banfield J.F."/>
        </authorList>
    </citation>
    <scope>NUCLEOTIDE SEQUENCE [LARGE SCALE GENOMIC DNA]</scope>
    <source>
        <strain evidence="1">CG22_combo_CG10-13_8_21_14_all_39_12</strain>
    </source>
</reference>
<organism evidence="1 2">
    <name type="scientific">candidate division WWE3 bacterium CG22_combo_CG10-13_8_21_14_all_39_12</name>
    <dbReference type="NCBI Taxonomy" id="1975094"/>
    <lineage>
        <taxon>Bacteria</taxon>
        <taxon>Katanobacteria</taxon>
    </lineage>
</organism>
<dbReference type="Proteomes" id="UP000228495">
    <property type="component" value="Unassembled WGS sequence"/>
</dbReference>
<dbReference type="Gene3D" id="3.40.50.150">
    <property type="entry name" value="Vaccinia Virus protein VP39"/>
    <property type="match status" value="1"/>
</dbReference>
<sequence length="203" mass="23156">MSIVKTLHQRFVDKQRKNILINEISNMIPSDVTSILDYGCGDGYLAKGISITHPTVRFKGLDVVSFEDKHITTTIYDGEHIPFPNNSFDLVMVADVLHHTENIGEELIKISRLSKKYIVIKDHLCESWWDALVLRVMDWVGNKSYGVSLPYNYIGAKQWNVLFQSCGLFPLTTVNKVSLYPFPLNLILKDTLQVVYLLTHAKT</sequence>
<keyword evidence="1" id="KW-0808">Transferase</keyword>
<dbReference type="GO" id="GO:0032259">
    <property type="term" value="P:methylation"/>
    <property type="evidence" value="ECO:0007669"/>
    <property type="project" value="UniProtKB-KW"/>
</dbReference>
<proteinExistence type="predicted"/>
<dbReference type="EMBL" id="PCSU01000010">
    <property type="protein sequence ID" value="PIP56866.1"/>
    <property type="molecule type" value="Genomic_DNA"/>
</dbReference>
<comment type="caution">
    <text evidence="1">The sequence shown here is derived from an EMBL/GenBank/DDBJ whole genome shotgun (WGS) entry which is preliminary data.</text>
</comment>
<accession>A0A2H0BGS1</accession>
<dbReference type="AlphaFoldDB" id="A0A2H0BGS1"/>
<evidence type="ECO:0000313" key="1">
    <source>
        <dbReference type="EMBL" id="PIP56866.1"/>
    </source>
</evidence>
<keyword evidence="1" id="KW-0489">Methyltransferase</keyword>
<name>A0A2H0BGS1_UNCKA</name>
<dbReference type="Pfam" id="PF13489">
    <property type="entry name" value="Methyltransf_23"/>
    <property type="match status" value="1"/>
</dbReference>
<protein>
    <submittedName>
        <fullName evidence="1">SAM-dependent methyltransferase</fullName>
    </submittedName>
</protein>
<dbReference type="GO" id="GO:0008168">
    <property type="term" value="F:methyltransferase activity"/>
    <property type="evidence" value="ECO:0007669"/>
    <property type="project" value="UniProtKB-KW"/>
</dbReference>
<evidence type="ECO:0000313" key="2">
    <source>
        <dbReference type="Proteomes" id="UP000228495"/>
    </source>
</evidence>
<dbReference type="InterPro" id="IPR029063">
    <property type="entry name" value="SAM-dependent_MTases_sf"/>
</dbReference>